<dbReference type="KEGG" id="asr:WL1483_3271"/>
<dbReference type="Proteomes" id="UP000774958">
    <property type="component" value="Unassembled WGS sequence"/>
</dbReference>
<accession>A0A0S2SM25</accession>
<reference evidence="6" key="1">
    <citation type="submission" date="2015-10" db="EMBL/GenBank/DDBJ databases">
        <title>Complete Genome Sequence of Aeromonas schubertii strain WL1483.</title>
        <authorList>
            <person name="Liu L."/>
        </authorList>
    </citation>
    <scope>NUCLEOTIDE SEQUENCE [LARGE SCALE GENOMIC DNA]</scope>
    <source>
        <strain evidence="6">WL1483</strain>
    </source>
</reference>
<evidence type="ECO:0000313" key="6">
    <source>
        <dbReference type="Proteomes" id="UP000058114"/>
    </source>
</evidence>
<dbReference type="STRING" id="652.WL1483_3271"/>
<dbReference type="RefSeq" id="WP_050667733.1">
    <property type="nucleotide sequence ID" value="NZ_CDDB01000089.1"/>
</dbReference>
<evidence type="ECO:0000259" key="3">
    <source>
        <dbReference type="Pfam" id="PF02826"/>
    </source>
</evidence>
<dbReference type="Proteomes" id="UP000058114">
    <property type="component" value="Chromosome"/>
</dbReference>
<dbReference type="EMBL" id="JAIRBT010000005">
    <property type="protein sequence ID" value="MBZ6065584.1"/>
    <property type="molecule type" value="Genomic_DNA"/>
</dbReference>
<gene>
    <name evidence="5" type="ORF">LA374_05045</name>
    <name evidence="4" type="ORF">WL1483_3271</name>
</gene>
<feature type="domain" description="D-isomer specific 2-hydroxyacid dehydrogenase NAD-binding" evidence="3">
    <location>
        <begin position="107"/>
        <end position="278"/>
    </location>
</feature>
<dbReference type="FunFam" id="3.40.50.720:FF:000363">
    <property type="entry name" value="D-isomer specific 2-hydroxyacid dehydrogenase"/>
    <property type="match status" value="1"/>
</dbReference>
<keyword evidence="7" id="KW-1185">Reference proteome</keyword>
<dbReference type="GO" id="GO:0016491">
    <property type="term" value="F:oxidoreductase activity"/>
    <property type="evidence" value="ECO:0007669"/>
    <property type="project" value="UniProtKB-KW"/>
</dbReference>
<dbReference type="PANTHER" id="PTHR43333:SF1">
    <property type="entry name" value="D-ISOMER SPECIFIC 2-HYDROXYACID DEHYDROGENASE NAD-BINDING DOMAIN-CONTAINING PROTEIN"/>
    <property type="match status" value="1"/>
</dbReference>
<evidence type="ECO:0000313" key="5">
    <source>
        <dbReference type="EMBL" id="MBZ6065584.1"/>
    </source>
</evidence>
<dbReference type="InterPro" id="IPR036291">
    <property type="entry name" value="NAD(P)-bd_dom_sf"/>
</dbReference>
<evidence type="ECO:0000313" key="7">
    <source>
        <dbReference type="Proteomes" id="UP000774958"/>
    </source>
</evidence>
<dbReference type="EMBL" id="CP013067">
    <property type="protein sequence ID" value="ALP42690.1"/>
    <property type="molecule type" value="Genomic_DNA"/>
</dbReference>
<evidence type="ECO:0000256" key="1">
    <source>
        <dbReference type="ARBA" id="ARBA00023002"/>
    </source>
</evidence>
<dbReference type="PATRIC" id="fig|652.5.peg.544"/>
<keyword evidence="2" id="KW-0520">NAD</keyword>
<sequence length="314" mass="35158">MSQRTLLLLSQDNAHYERLLKGANLPHLRILRADSEAQAQAHIAEAHILMAEPARAKPLLPQARKLTWLQSTYAGVDTLLEPSARRDYQLTNVRGIFGPLMSEYVFGHLLALTRQIAHYRELQRQKVWQSRPYESLHGKTLLILGTGSIGQHLAQTGQHFGMRVLGVSRSGRERPGFAQVYQLPALNKLLPQADVIVSVLPATRETRHIFNAERFAHCKPSAILFNVGRGSAVDSGALLTALRTGKLGYGVLDVFEQEPLGTDSPLWNQPNLIITPHNSAYSFPEDVAQIFVRNYIRFIEGQPLEGKIDFDRGY</sequence>
<protein>
    <submittedName>
        <fullName evidence="5">D-2-hydroxyacid dehydrogenase</fullName>
    </submittedName>
    <submittedName>
        <fullName evidence="4">D-isomer specific 2-hydroxyacid dehydrogenase family protein</fullName>
    </submittedName>
</protein>
<keyword evidence="1" id="KW-0560">Oxidoreductase</keyword>
<dbReference type="OrthoDB" id="9787219at2"/>
<dbReference type="AlphaFoldDB" id="A0A0S2SM25"/>
<organism evidence="4 6">
    <name type="scientific">Aeromonas schubertii</name>
    <dbReference type="NCBI Taxonomy" id="652"/>
    <lineage>
        <taxon>Bacteria</taxon>
        <taxon>Pseudomonadati</taxon>
        <taxon>Pseudomonadota</taxon>
        <taxon>Gammaproteobacteria</taxon>
        <taxon>Aeromonadales</taxon>
        <taxon>Aeromonadaceae</taxon>
        <taxon>Aeromonas</taxon>
    </lineage>
</organism>
<dbReference type="GO" id="GO:0051287">
    <property type="term" value="F:NAD binding"/>
    <property type="evidence" value="ECO:0007669"/>
    <property type="project" value="InterPro"/>
</dbReference>
<reference evidence="5 7" key="3">
    <citation type="submission" date="2021-09" db="EMBL/GenBank/DDBJ databases">
        <title>Aeromonas schubertii isolated from Asian sea bass.</title>
        <authorList>
            <person name="Pinpimai K."/>
        </authorList>
    </citation>
    <scope>NUCLEOTIDE SEQUENCE [LARGE SCALE GENOMIC DNA]</scope>
    <source>
        <strain evidence="5 7">CHULA2021a</strain>
    </source>
</reference>
<dbReference type="Pfam" id="PF02826">
    <property type="entry name" value="2-Hacid_dh_C"/>
    <property type="match status" value="1"/>
</dbReference>
<evidence type="ECO:0000256" key="2">
    <source>
        <dbReference type="ARBA" id="ARBA00023027"/>
    </source>
</evidence>
<name>A0A0S2SM25_9GAMM</name>
<dbReference type="SUPFAM" id="SSF51735">
    <property type="entry name" value="NAD(P)-binding Rossmann-fold domains"/>
    <property type="match status" value="1"/>
</dbReference>
<dbReference type="PANTHER" id="PTHR43333">
    <property type="entry name" value="2-HACID_DH_C DOMAIN-CONTAINING PROTEIN"/>
    <property type="match status" value="1"/>
</dbReference>
<dbReference type="SUPFAM" id="SSF52283">
    <property type="entry name" value="Formate/glycerate dehydrogenase catalytic domain-like"/>
    <property type="match status" value="1"/>
</dbReference>
<dbReference type="CDD" id="cd05300">
    <property type="entry name" value="2-Hacid_dh_1"/>
    <property type="match status" value="1"/>
</dbReference>
<evidence type="ECO:0000313" key="4">
    <source>
        <dbReference type="EMBL" id="ALP42690.1"/>
    </source>
</evidence>
<reference evidence="4 6" key="2">
    <citation type="journal article" date="2016" name="Genome Announc.">
        <title>Complete Genome Sequence of the Highly Virulent Aeromonas schubertii Strain WL1483, Isolated from Diseased Snakehead Fish (Channa argus) in China.</title>
        <authorList>
            <person name="Liu L."/>
            <person name="Li N."/>
            <person name="Zhang D."/>
            <person name="Fu X."/>
            <person name="Shi C."/>
            <person name="Lin Q."/>
            <person name="Hao G."/>
        </authorList>
    </citation>
    <scope>NUCLEOTIDE SEQUENCE [LARGE SCALE GENOMIC DNA]</scope>
    <source>
        <strain evidence="4 6">WL1483</strain>
    </source>
</reference>
<proteinExistence type="predicted"/>
<dbReference type="InterPro" id="IPR006140">
    <property type="entry name" value="D-isomer_DH_NAD-bd"/>
</dbReference>
<dbReference type="Gene3D" id="3.40.50.720">
    <property type="entry name" value="NAD(P)-binding Rossmann-like Domain"/>
    <property type="match status" value="2"/>
</dbReference>